<keyword evidence="4" id="KW-1185">Reference proteome</keyword>
<keyword evidence="2" id="KW-1133">Transmembrane helix</keyword>
<dbReference type="STRING" id="1679444.PYTT_1093"/>
<feature type="compositionally biased region" description="Basic and acidic residues" evidence="1">
    <location>
        <begin position="81"/>
        <end position="91"/>
    </location>
</feature>
<keyword evidence="2" id="KW-0812">Transmembrane</keyword>
<evidence type="ECO:0000256" key="2">
    <source>
        <dbReference type="SAM" id="Phobius"/>
    </source>
</evidence>
<feature type="transmembrane region" description="Helical" evidence="2">
    <location>
        <begin position="47"/>
        <end position="65"/>
    </location>
</feature>
<dbReference type="AlphaFoldDB" id="A0A1H6L5I5"/>
<dbReference type="EMBL" id="LT629973">
    <property type="protein sequence ID" value="SEH83457.1"/>
    <property type="molecule type" value="Genomic_DNA"/>
</dbReference>
<accession>A0A1H6L5I5</accession>
<feature type="region of interest" description="Disordered" evidence="1">
    <location>
        <begin position="70"/>
        <end position="91"/>
    </location>
</feature>
<proteinExistence type="predicted"/>
<sequence>MKKLTISLSVVLLVAGLILSPLAWILKDGLGPESVESEHMQSLHKWFFTFYWGPLVIAGLTLLYLGKSSTAKHPHNGIGSDLKKQRENRHP</sequence>
<evidence type="ECO:0000313" key="3">
    <source>
        <dbReference type="EMBL" id="SEH83457.1"/>
    </source>
</evidence>
<reference evidence="4" key="1">
    <citation type="submission" date="2016-09" db="EMBL/GenBank/DDBJ databases">
        <authorList>
            <person name="Koehorst J."/>
        </authorList>
    </citation>
    <scope>NUCLEOTIDE SEQUENCE [LARGE SCALE GENOMIC DNA]</scope>
</reference>
<name>A0A1H6L5I5_9BACT</name>
<gene>
    <name evidence="3" type="ORF">PYTT_1093</name>
</gene>
<dbReference type="Proteomes" id="UP000176204">
    <property type="component" value="Chromosome I"/>
</dbReference>
<protein>
    <submittedName>
        <fullName evidence="3">Uncharacterized protein</fullName>
    </submittedName>
</protein>
<evidence type="ECO:0000256" key="1">
    <source>
        <dbReference type="SAM" id="MobiDB-lite"/>
    </source>
</evidence>
<organism evidence="3 4">
    <name type="scientific">Akkermansia glycaniphila</name>
    <dbReference type="NCBI Taxonomy" id="1679444"/>
    <lineage>
        <taxon>Bacteria</taxon>
        <taxon>Pseudomonadati</taxon>
        <taxon>Verrucomicrobiota</taxon>
        <taxon>Verrucomicrobiia</taxon>
        <taxon>Verrucomicrobiales</taxon>
        <taxon>Akkermansiaceae</taxon>
        <taxon>Akkermansia</taxon>
    </lineage>
</organism>
<evidence type="ECO:0000313" key="4">
    <source>
        <dbReference type="Proteomes" id="UP000176204"/>
    </source>
</evidence>
<keyword evidence="2" id="KW-0472">Membrane</keyword>
<dbReference type="KEGG" id="agl:PYTT_1093"/>